<dbReference type="Proteomes" id="UP000024635">
    <property type="component" value="Unassembled WGS sequence"/>
</dbReference>
<name>A0A016SPU2_9BILA</name>
<evidence type="ECO:0000313" key="1">
    <source>
        <dbReference type="EMBL" id="EYB92401.1"/>
    </source>
</evidence>
<reference evidence="2" key="1">
    <citation type="journal article" date="2015" name="Nat. Genet.">
        <title>The genome and transcriptome of the zoonotic hookworm Ancylostoma ceylanicum identify infection-specific gene families.</title>
        <authorList>
            <person name="Schwarz E.M."/>
            <person name="Hu Y."/>
            <person name="Antoshechkin I."/>
            <person name="Miller M.M."/>
            <person name="Sternberg P.W."/>
            <person name="Aroian R.V."/>
        </authorList>
    </citation>
    <scope>NUCLEOTIDE SEQUENCE</scope>
    <source>
        <strain evidence="2">HY135</strain>
    </source>
</reference>
<dbReference type="AlphaFoldDB" id="A0A016SPU2"/>
<organism evidence="1 2">
    <name type="scientific">Ancylostoma ceylanicum</name>
    <dbReference type="NCBI Taxonomy" id="53326"/>
    <lineage>
        <taxon>Eukaryota</taxon>
        <taxon>Metazoa</taxon>
        <taxon>Ecdysozoa</taxon>
        <taxon>Nematoda</taxon>
        <taxon>Chromadorea</taxon>
        <taxon>Rhabditida</taxon>
        <taxon>Rhabditina</taxon>
        <taxon>Rhabditomorpha</taxon>
        <taxon>Strongyloidea</taxon>
        <taxon>Ancylostomatidae</taxon>
        <taxon>Ancylostomatinae</taxon>
        <taxon>Ancylostoma</taxon>
    </lineage>
</organism>
<accession>A0A016SPU2</accession>
<gene>
    <name evidence="1" type="primary">Acey_s0194.g1425</name>
    <name evidence="1" type="ORF">Y032_0194g1425</name>
</gene>
<evidence type="ECO:0000313" key="2">
    <source>
        <dbReference type="Proteomes" id="UP000024635"/>
    </source>
</evidence>
<keyword evidence="2" id="KW-1185">Reference proteome</keyword>
<sequence>MPQCVRRTNDMRSCISCSVELQENRKLIDDSLDKEIMEKENRASKTPTIITHLSLTCLLRVRSPSQRLPQCMFQLPAQLEPYFFDSLYGKFTIFLSSLPPLIADTLP</sequence>
<dbReference type="EMBL" id="JARK01001530">
    <property type="protein sequence ID" value="EYB92401.1"/>
    <property type="molecule type" value="Genomic_DNA"/>
</dbReference>
<comment type="caution">
    <text evidence="1">The sequence shown here is derived from an EMBL/GenBank/DDBJ whole genome shotgun (WGS) entry which is preliminary data.</text>
</comment>
<proteinExistence type="predicted"/>
<protein>
    <submittedName>
        <fullName evidence="1">Uncharacterized protein</fullName>
    </submittedName>
</protein>